<dbReference type="Proteomes" id="UP000295506">
    <property type="component" value="Unassembled WGS sequence"/>
</dbReference>
<dbReference type="PROSITE" id="PS51668">
    <property type="entry name" value="TSAA_2"/>
    <property type="match status" value="1"/>
</dbReference>
<dbReference type="PANTHER" id="PTHR12818:SF0">
    <property type="entry name" value="TRNA (ADENINE(37)-N6)-METHYLTRANSFERASE"/>
    <property type="match status" value="1"/>
</dbReference>
<dbReference type="Pfam" id="PF01980">
    <property type="entry name" value="TrmO_N"/>
    <property type="match status" value="1"/>
</dbReference>
<dbReference type="AlphaFoldDB" id="A0A126QPT2"/>
<keyword evidence="5" id="KW-0489">Methyltransferase</keyword>
<dbReference type="InterPro" id="IPR023368">
    <property type="entry name" value="UPF0066_cons_site"/>
</dbReference>
<dbReference type="InterPro" id="IPR036413">
    <property type="entry name" value="YaeB-like_sf"/>
</dbReference>
<reference evidence="4 6" key="1">
    <citation type="journal article" date="2016" name="Front. Microbiol.">
        <title>Genome Sequence of the Piezophilic, Mesophilic Sulfate-Reducing Bacterium Desulfovibrio indicus J2T.</title>
        <authorList>
            <person name="Cao J."/>
            <person name="Maignien L."/>
            <person name="Shao Z."/>
            <person name="Alain K."/>
            <person name="Jebbar M."/>
        </authorList>
    </citation>
    <scope>NUCLEOTIDE SEQUENCE [LARGE SCALE GENOMIC DNA]</scope>
    <source>
        <strain evidence="4 6">J2</strain>
    </source>
</reference>
<dbReference type="PANTHER" id="PTHR12818">
    <property type="entry name" value="TRNA (ADENINE(37)-N6)-METHYLTRANSFERASE"/>
    <property type="match status" value="1"/>
</dbReference>
<accession>A0A126QPT2</accession>
<protein>
    <submittedName>
        <fullName evidence="5">tRNA-Thr(GGU) m(6)t(6)A37 methyltransferase TsaA</fullName>
    </submittedName>
</protein>
<evidence type="ECO:0000313" key="7">
    <source>
        <dbReference type="Proteomes" id="UP000295506"/>
    </source>
</evidence>
<keyword evidence="1" id="KW-0949">S-adenosyl-L-methionine</keyword>
<dbReference type="RefSeq" id="WP_066804558.1">
    <property type="nucleotide sequence ID" value="NZ_CP014206.1"/>
</dbReference>
<evidence type="ECO:0000256" key="2">
    <source>
        <dbReference type="ARBA" id="ARBA00033753"/>
    </source>
</evidence>
<dbReference type="EMBL" id="CP014206">
    <property type="protein sequence ID" value="AMK11924.1"/>
    <property type="molecule type" value="Genomic_DNA"/>
</dbReference>
<name>A0A126QPT2_9BACT</name>
<dbReference type="NCBIfam" id="TIGR00104">
    <property type="entry name" value="tRNA_TsaA"/>
    <property type="match status" value="1"/>
</dbReference>
<dbReference type="InterPro" id="IPR036414">
    <property type="entry name" value="YaeB_N_sf"/>
</dbReference>
<dbReference type="Proteomes" id="UP000055611">
    <property type="component" value="Chromosome"/>
</dbReference>
<reference evidence="5 7" key="2">
    <citation type="submission" date="2019-03" db="EMBL/GenBank/DDBJ databases">
        <title>Genomic Encyclopedia of Type Strains, Phase IV (KMG-IV): sequencing the most valuable type-strain genomes for metagenomic binning, comparative biology and taxonomic classification.</title>
        <authorList>
            <person name="Goeker M."/>
        </authorList>
    </citation>
    <scope>NUCLEOTIDE SEQUENCE [LARGE SCALE GENOMIC DNA]</scope>
    <source>
        <strain evidence="5 7">DSM 101483</strain>
    </source>
</reference>
<proteinExistence type="inferred from homology"/>
<keyword evidence="6" id="KW-1185">Reference proteome</keyword>
<dbReference type="OrthoDB" id="9804309at2"/>
<comment type="similarity">
    <text evidence="2">Belongs to the tRNA methyltransferase O family.</text>
</comment>
<dbReference type="InterPro" id="IPR023370">
    <property type="entry name" value="TrmO-like_N"/>
</dbReference>
<dbReference type="GO" id="GO:0032259">
    <property type="term" value="P:methylation"/>
    <property type="evidence" value="ECO:0007669"/>
    <property type="project" value="UniProtKB-KW"/>
</dbReference>
<dbReference type="CDD" id="cd09281">
    <property type="entry name" value="UPF0066"/>
    <property type="match status" value="1"/>
</dbReference>
<evidence type="ECO:0000313" key="6">
    <source>
        <dbReference type="Proteomes" id="UP000055611"/>
    </source>
</evidence>
<evidence type="ECO:0000313" key="5">
    <source>
        <dbReference type="EMBL" id="TDT87191.1"/>
    </source>
</evidence>
<organism evidence="5 7">
    <name type="scientific">Pseudodesulfovibrio indicus</name>
    <dbReference type="NCBI Taxonomy" id="1716143"/>
    <lineage>
        <taxon>Bacteria</taxon>
        <taxon>Pseudomonadati</taxon>
        <taxon>Thermodesulfobacteriota</taxon>
        <taxon>Desulfovibrionia</taxon>
        <taxon>Desulfovibrionales</taxon>
        <taxon>Desulfovibrionaceae</taxon>
    </lineage>
</organism>
<dbReference type="EMBL" id="SOBK01000009">
    <property type="protein sequence ID" value="TDT87191.1"/>
    <property type="molecule type" value="Genomic_DNA"/>
</dbReference>
<feature type="domain" description="TsaA-like" evidence="3">
    <location>
        <begin position="5"/>
        <end position="134"/>
    </location>
</feature>
<gene>
    <name evidence="4" type="ORF">AWY79_12775</name>
    <name evidence="5" type="ORF">EDC59_10978</name>
</gene>
<dbReference type="KEGG" id="dej:AWY79_12775"/>
<dbReference type="Gene3D" id="2.40.30.70">
    <property type="entry name" value="YaeB-like"/>
    <property type="match status" value="1"/>
</dbReference>
<dbReference type="SUPFAM" id="SSF118196">
    <property type="entry name" value="YaeB-like"/>
    <property type="match status" value="1"/>
</dbReference>
<dbReference type="GO" id="GO:0008168">
    <property type="term" value="F:methyltransferase activity"/>
    <property type="evidence" value="ECO:0007669"/>
    <property type="project" value="UniProtKB-KW"/>
</dbReference>
<dbReference type="InterPro" id="IPR040372">
    <property type="entry name" value="YaeB-like"/>
</dbReference>
<evidence type="ECO:0000256" key="1">
    <source>
        <dbReference type="ARBA" id="ARBA00022691"/>
    </source>
</evidence>
<sequence>MDKELVVIGTVRSSIKEVKSAPKMEDEDGAVRARIEMDPAYAEGLDGLEPGARLELFTWFHQSDRSVLKVHPRGIKERPLRGVFATRSPARPNPIGLHRVTLVAIEEPLTLVVEPLEAIDGTPIIDIKPKPKGR</sequence>
<evidence type="ECO:0000259" key="3">
    <source>
        <dbReference type="PROSITE" id="PS51668"/>
    </source>
</evidence>
<dbReference type="PROSITE" id="PS01318">
    <property type="entry name" value="TSAA_1"/>
    <property type="match status" value="1"/>
</dbReference>
<keyword evidence="5" id="KW-0808">Transferase</keyword>
<evidence type="ECO:0000313" key="4">
    <source>
        <dbReference type="EMBL" id="AMK11924.1"/>
    </source>
</evidence>